<dbReference type="Proteomes" id="UP001530293">
    <property type="component" value="Unassembled WGS sequence"/>
</dbReference>
<keyword evidence="2 3" id="KW-0413">Isomerase</keyword>
<reference evidence="6 7" key="1">
    <citation type="submission" date="2024-10" db="EMBL/GenBank/DDBJ databases">
        <title>Updated reference genomes for cyclostephanoid diatoms.</title>
        <authorList>
            <person name="Roberts W.R."/>
            <person name="Alverson A.J."/>
        </authorList>
    </citation>
    <scope>NUCLEOTIDE SEQUENCE [LARGE SCALE GENOMIC DNA]</scope>
    <source>
        <strain evidence="6 7">AJA232-27</strain>
    </source>
</reference>
<keyword evidence="4" id="KW-0812">Transmembrane</keyword>
<dbReference type="InterPro" id="IPR029000">
    <property type="entry name" value="Cyclophilin-like_dom_sf"/>
</dbReference>
<evidence type="ECO:0000256" key="2">
    <source>
        <dbReference type="ARBA" id="ARBA00023235"/>
    </source>
</evidence>
<comment type="caution">
    <text evidence="6">The sequence shown here is derived from an EMBL/GenBank/DDBJ whole genome shotgun (WGS) entry which is preliminary data.</text>
</comment>
<dbReference type="GO" id="GO:0003755">
    <property type="term" value="F:peptidyl-prolyl cis-trans isomerase activity"/>
    <property type="evidence" value="ECO:0007669"/>
    <property type="project" value="UniProtKB-UniRule"/>
</dbReference>
<dbReference type="AlphaFoldDB" id="A0ABD3N3D3"/>
<keyword evidence="1 3" id="KW-0697">Rotamase</keyword>
<dbReference type="PROSITE" id="PS50072">
    <property type="entry name" value="CSA_PPIASE_2"/>
    <property type="match status" value="1"/>
</dbReference>
<keyword evidence="4" id="KW-0472">Membrane</keyword>
<organism evidence="6 7">
    <name type="scientific">Discostella pseudostelligera</name>
    <dbReference type="NCBI Taxonomy" id="259834"/>
    <lineage>
        <taxon>Eukaryota</taxon>
        <taxon>Sar</taxon>
        <taxon>Stramenopiles</taxon>
        <taxon>Ochrophyta</taxon>
        <taxon>Bacillariophyta</taxon>
        <taxon>Coscinodiscophyceae</taxon>
        <taxon>Thalassiosirophycidae</taxon>
        <taxon>Stephanodiscales</taxon>
        <taxon>Stephanodiscaceae</taxon>
        <taxon>Discostella</taxon>
    </lineage>
</organism>
<gene>
    <name evidence="6" type="ORF">ACHAWU_003311</name>
</gene>
<dbReference type="InterPro" id="IPR044665">
    <property type="entry name" value="E_coli_cyclophilin_A-like"/>
</dbReference>
<evidence type="ECO:0000313" key="7">
    <source>
        <dbReference type="Proteomes" id="UP001530293"/>
    </source>
</evidence>
<dbReference type="EC" id="5.2.1.8" evidence="3"/>
<comment type="similarity">
    <text evidence="3">Belongs to the cyclophilin-type PPIase family.</text>
</comment>
<dbReference type="Gene3D" id="2.40.100.10">
    <property type="entry name" value="Cyclophilin-like"/>
    <property type="match status" value="1"/>
</dbReference>
<evidence type="ECO:0000256" key="4">
    <source>
        <dbReference type="SAM" id="Phobius"/>
    </source>
</evidence>
<dbReference type="PRINTS" id="PR00153">
    <property type="entry name" value="CSAPPISMRASE"/>
</dbReference>
<evidence type="ECO:0000256" key="3">
    <source>
        <dbReference type="RuleBase" id="RU363019"/>
    </source>
</evidence>
<dbReference type="InterPro" id="IPR002130">
    <property type="entry name" value="Cyclophilin-type_PPIase_dom"/>
</dbReference>
<feature type="domain" description="PPIase cyclophilin-type" evidence="5">
    <location>
        <begin position="88"/>
        <end position="217"/>
    </location>
</feature>
<dbReference type="PANTHER" id="PTHR43246">
    <property type="entry name" value="PEPTIDYL-PROLYL CIS-TRANS ISOMERASE CYP38, CHLOROPLASTIC"/>
    <property type="match status" value="1"/>
</dbReference>
<comment type="function">
    <text evidence="3">PPIases accelerate the folding of proteins. It catalyzes the cis-trans isomerization of proline imidic peptide bonds in oligopeptides.</text>
</comment>
<dbReference type="EMBL" id="JALLBG020000077">
    <property type="protein sequence ID" value="KAL3767220.1"/>
    <property type="molecule type" value="Genomic_DNA"/>
</dbReference>
<evidence type="ECO:0000259" key="5">
    <source>
        <dbReference type="PROSITE" id="PS50072"/>
    </source>
</evidence>
<sequence length="266" mass="29020">MVGVKGNTGKAASTKTLTEVLILVAVAIIVVASIKTFGTTGPWHAKATIEEHQGQLPKAKVESVAAGISSAKEAGKDVTDQNLIQFVFGNLDGKNGNNGEVIVQLHPEWAPIGVKRIQELTADSFWDECRAFRVLPNFVVQLGINGNSEKQRKWKKDIADDPVKASNTRGTVTFAMAGPGTRTTQIFFNKVDNSRLDKEKFAPFGEVISGMEIIDRIYAGYGEDPDQGLIQQRGNAYLEDKFPKLSYIKSSRFMSKSEANNVAKDS</sequence>
<keyword evidence="7" id="KW-1185">Reference proteome</keyword>
<evidence type="ECO:0000313" key="6">
    <source>
        <dbReference type="EMBL" id="KAL3767220.1"/>
    </source>
</evidence>
<keyword evidence="4" id="KW-1133">Transmembrane helix</keyword>
<proteinExistence type="inferred from homology"/>
<comment type="catalytic activity">
    <reaction evidence="3">
        <text>[protein]-peptidylproline (omega=180) = [protein]-peptidylproline (omega=0)</text>
        <dbReference type="Rhea" id="RHEA:16237"/>
        <dbReference type="Rhea" id="RHEA-COMP:10747"/>
        <dbReference type="Rhea" id="RHEA-COMP:10748"/>
        <dbReference type="ChEBI" id="CHEBI:83833"/>
        <dbReference type="ChEBI" id="CHEBI:83834"/>
        <dbReference type="EC" id="5.2.1.8"/>
    </reaction>
</comment>
<evidence type="ECO:0000256" key="1">
    <source>
        <dbReference type="ARBA" id="ARBA00023110"/>
    </source>
</evidence>
<dbReference type="Pfam" id="PF00160">
    <property type="entry name" value="Pro_isomerase"/>
    <property type="match status" value="1"/>
</dbReference>
<dbReference type="SUPFAM" id="SSF50891">
    <property type="entry name" value="Cyclophilin-like"/>
    <property type="match status" value="1"/>
</dbReference>
<feature type="transmembrane region" description="Helical" evidence="4">
    <location>
        <begin position="20"/>
        <end position="38"/>
    </location>
</feature>
<name>A0ABD3N3D3_9STRA</name>
<accession>A0ABD3N3D3</accession>
<protein>
    <recommendedName>
        <fullName evidence="3">Peptidyl-prolyl cis-trans isomerase</fullName>
        <shortName evidence="3">PPIase</shortName>
        <ecNumber evidence="3">5.2.1.8</ecNumber>
    </recommendedName>
</protein>